<dbReference type="SMART" id="SM00367">
    <property type="entry name" value="LRR_CC"/>
    <property type="match status" value="8"/>
</dbReference>
<proteinExistence type="predicted"/>
<dbReference type="Proteomes" id="UP000261758">
    <property type="component" value="Plasmid unnamed"/>
</dbReference>
<dbReference type="Pfam" id="PF13855">
    <property type="entry name" value="LRR_8"/>
    <property type="match status" value="3"/>
</dbReference>
<evidence type="ECO:0000313" key="6">
    <source>
        <dbReference type="Proteomes" id="UP000261758"/>
    </source>
</evidence>
<feature type="region of interest" description="Disordered" evidence="4">
    <location>
        <begin position="1"/>
        <end position="44"/>
    </location>
</feature>
<keyword evidence="5" id="KW-0614">Plasmid</keyword>
<dbReference type="InterPro" id="IPR032675">
    <property type="entry name" value="LRR_dom_sf"/>
</dbReference>
<organism evidence="5 6">
    <name type="scientific">Ralstonia solanacearum</name>
    <name type="common">Pseudomonas solanacearum</name>
    <dbReference type="NCBI Taxonomy" id="305"/>
    <lineage>
        <taxon>Bacteria</taxon>
        <taxon>Pseudomonadati</taxon>
        <taxon>Pseudomonadota</taxon>
        <taxon>Betaproteobacteria</taxon>
        <taxon>Burkholderiales</taxon>
        <taxon>Burkholderiaceae</taxon>
        <taxon>Ralstonia</taxon>
        <taxon>Ralstonia solanacearum species complex</taxon>
    </lineage>
</organism>
<dbReference type="InterPro" id="IPR001611">
    <property type="entry name" value="Leu-rich_rpt"/>
</dbReference>
<dbReference type="PANTHER" id="PTHR24113:SF12">
    <property type="entry name" value="RAN GTPASE-ACTIVATING PROTEIN 1"/>
    <property type="match status" value="1"/>
</dbReference>
<dbReference type="RefSeq" id="WP_118870439.1">
    <property type="nucleotide sequence ID" value="NZ_CP022760.1"/>
</dbReference>
<protein>
    <submittedName>
        <fullName evidence="5">GALA protein</fullName>
    </submittedName>
</protein>
<geneLocation type="plasmid" evidence="5 6">
    <name>unnamed</name>
</geneLocation>
<dbReference type="GO" id="GO:0005096">
    <property type="term" value="F:GTPase activator activity"/>
    <property type="evidence" value="ECO:0007669"/>
    <property type="project" value="UniProtKB-KW"/>
</dbReference>
<keyword evidence="1" id="KW-0343">GTPase activation</keyword>
<dbReference type="GO" id="GO:0006913">
    <property type="term" value="P:nucleocytoplasmic transport"/>
    <property type="evidence" value="ECO:0007669"/>
    <property type="project" value="TreeGrafter"/>
</dbReference>
<dbReference type="EMBL" id="CP022760">
    <property type="protein sequence ID" value="AXV83969.1"/>
    <property type="molecule type" value="Genomic_DNA"/>
</dbReference>
<gene>
    <name evidence="5" type="ORF">CJO77_20705</name>
</gene>
<evidence type="ECO:0000256" key="4">
    <source>
        <dbReference type="SAM" id="MobiDB-lite"/>
    </source>
</evidence>
<evidence type="ECO:0000256" key="3">
    <source>
        <dbReference type="ARBA" id="ARBA00022737"/>
    </source>
</evidence>
<evidence type="ECO:0000256" key="2">
    <source>
        <dbReference type="ARBA" id="ARBA00022614"/>
    </source>
</evidence>
<dbReference type="InterPro" id="IPR027038">
    <property type="entry name" value="RanGap"/>
</dbReference>
<keyword evidence="3" id="KW-0677">Repeat</keyword>
<dbReference type="PANTHER" id="PTHR24113">
    <property type="entry name" value="RAN GTPASE-ACTIVATING PROTEIN 1"/>
    <property type="match status" value="1"/>
</dbReference>
<accession>A0AAD0SAX2</accession>
<dbReference type="GO" id="GO:0005829">
    <property type="term" value="C:cytosol"/>
    <property type="evidence" value="ECO:0007669"/>
    <property type="project" value="TreeGrafter"/>
</dbReference>
<dbReference type="SMART" id="SM00368">
    <property type="entry name" value="LRR_RI"/>
    <property type="match status" value="13"/>
</dbReference>
<dbReference type="Gene3D" id="3.80.10.10">
    <property type="entry name" value="Ribonuclease Inhibitor"/>
    <property type="match status" value="3"/>
</dbReference>
<dbReference type="InterPro" id="IPR006553">
    <property type="entry name" value="Leu-rich_rpt_Cys-con_subtyp"/>
</dbReference>
<evidence type="ECO:0000256" key="1">
    <source>
        <dbReference type="ARBA" id="ARBA00022468"/>
    </source>
</evidence>
<keyword evidence="2" id="KW-0433">Leucine-rich repeat</keyword>
<dbReference type="AlphaFoldDB" id="A0AAD0SAX2"/>
<dbReference type="GO" id="GO:0048471">
    <property type="term" value="C:perinuclear region of cytoplasm"/>
    <property type="evidence" value="ECO:0007669"/>
    <property type="project" value="TreeGrafter"/>
</dbReference>
<evidence type="ECO:0000313" key="5">
    <source>
        <dbReference type="EMBL" id="AXV83969.1"/>
    </source>
</evidence>
<dbReference type="SUPFAM" id="SSF52047">
    <property type="entry name" value="RNI-like"/>
    <property type="match status" value="3"/>
</dbReference>
<dbReference type="Pfam" id="PF13516">
    <property type="entry name" value="LRR_6"/>
    <property type="match status" value="8"/>
</dbReference>
<reference evidence="5 6" key="1">
    <citation type="submission" date="2017-08" db="EMBL/GenBank/DDBJ databases">
        <title>Genome sequences of Ralstonia solanacearum Species Complex (RSSC) isolated from Potato bacterial wilts in Korea.</title>
        <authorList>
            <person name="Cho H."/>
            <person name="Song E.-S."/>
            <person name="Lee Y.K."/>
            <person name="Lee S."/>
            <person name="Lee S.-W."/>
            <person name="Jo A."/>
            <person name="Kim J.-G."/>
            <person name="Hwang I."/>
        </authorList>
    </citation>
    <scope>NUCLEOTIDE SEQUENCE [LARGE SCALE GENOMIC DNA]</scope>
    <source>
        <strain evidence="5 6">T98</strain>
        <plasmid evidence="5 6">unnamed</plasmid>
    </source>
</reference>
<feature type="compositionally biased region" description="Polar residues" evidence="4">
    <location>
        <begin position="1"/>
        <end position="12"/>
    </location>
</feature>
<dbReference type="GO" id="GO:0031267">
    <property type="term" value="F:small GTPase binding"/>
    <property type="evidence" value="ECO:0007669"/>
    <property type="project" value="TreeGrafter"/>
</dbReference>
<sequence>MVAPVSTRNAPSPSAPATADVGAQRGPNQAGEQRAYAPTRSSAGIASSPLGGLASLRRGAASASTSSAPRILSSAVYHDPQTAALQRVTHLSIHDQRALSELRYYPNLESVHLKGNFTLADLKALPATLLHLDLSECTGSARSSKAIAYLASLPLESLNVKGAQIGDHGARLLAANPSLKTLNVAIGGIGAAGAANLAESRTLMSLDLTQNKIGDKGVQALAASRSLTNLTVSNCLVTDIGLEALARSRTLTSLDLGNLVSATYDEAEQADFDRTANDITVKGTRALVQSPSLTSLSVQGNLCGDAGVLELAKSRTLPHLNVAFTNMGPVSARALARNPVLTSLNVRWNYDIGTEGALELTKSESLISLDARDASIGAEGVLALEAKAWIKVAPDDCNFVRAAPDELPLPRLVGDPGTASRTASGGAIQLFAPEARHGDASAHRVSAEGLASRGMIASIQEGFGLIGQYFDRMEWEYGLYVRDPVAQPGGTVSEEALPTLPTKVWQKIASHAGPRTRRALSTVSRNLRDAAVARTKHLTVWDKAAFSRLGNYSALESLSFHGNLTIADLKALPPSVRHLDLSGCTGTAVSGAGLAYLAGRKLESLDLSDTPIGDRGAQLLASSTSLTSLNLSGNEISDAGAAAFADNTSLTSLNLRGNHISDAGAEALGRNTVLTSLDVSANPIGNTGVQALASSRSLTSLNLCSTWIEDEGVEALASNTVLRSLDISHNRFGAQFAAELAQNRTLASLKANHCSLTNNVAQQLASIRSLTALELSSNLIDDAGVQAIVRNASLRSLDLSQNPIGLGGLHALALSRTLTSLDVSCIGCGDRGGLVLSKSRSLTLLKLGSNGIASEGVQILAANRSLISLDLSGNTIDVVAARALAKNPRLASLNASSCGLDDAAVSALAESRSLTSLDVSKNRLFSPGARALAGNRVLTSLNISHNRIGFHGAAALAESTSLTFLDARANGIGEAGALVLEANTRIRGTPQNPHFLSQDVPG</sequence>
<name>A0AAD0SAX2_RALSL</name>